<comment type="caution">
    <text evidence="3">The sequence shown here is derived from an EMBL/GenBank/DDBJ whole genome shotgun (WGS) entry which is preliminary data.</text>
</comment>
<dbReference type="PANTHER" id="PTHR43084">
    <property type="entry name" value="PERSULFIDE DIOXYGENASE ETHE1"/>
    <property type="match status" value="1"/>
</dbReference>
<dbReference type="InterPro" id="IPR044528">
    <property type="entry name" value="POD-like_MBL-fold"/>
</dbReference>
<reference evidence="3 4" key="1">
    <citation type="journal article" date="2014" name="Int. J. Syst. Evol. Microbiol.">
        <title>Complete genome sequence of Corynebacterium casei LMG S-19264T (=DSM 44701T), isolated from a smear-ripened cheese.</title>
        <authorList>
            <consortium name="US DOE Joint Genome Institute (JGI-PGF)"/>
            <person name="Walter F."/>
            <person name="Albersmeier A."/>
            <person name="Kalinowski J."/>
            <person name="Ruckert C."/>
        </authorList>
    </citation>
    <scope>NUCLEOTIDE SEQUENCE [LARGE SCALE GENOMIC DNA]</scope>
    <source>
        <strain evidence="3 4">IBRC-M 10912</strain>
    </source>
</reference>
<gene>
    <name evidence="3" type="ORF">ACFOZ7_09445</name>
</gene>
<dbReference type="CDD" id="cd00158">
    <property type="entry name" value="RHOD"/>
    <property type="match status" value="1"/>
</dbReference>
<dbReference type="PROSITE" id="PS50206">
    <property type="entry name" value="RHODANESE_3"/>
    <property type="match status" value="1"/>
</dbReference>
<evidence type="ECO:0000259" key="2">
    <source>
        <dbReference type="PROSITE" id="PS50206"/>
    </source>
</evidence>
<name>A0ABD5NZL1_9EURY</name>
<dbReference type="RefSeq" id="WP_246974663.1">
    <property type="nucleotide sequence ID" value="NZ_CP095397.1"/>
</dbReference>
<dbReference type="SMART" id="SM00849">
    <property type="entry name" value="Lactamase_B"/>
    <property type="match status" value="1"/>
</dbReference>
<dbReference type="InterPro" id="IPR001307">
    <property type="entry name" value="Thiosulphate_STrfase_CS"/>
</dbReference>
<dbReference type="CDD" id="cd07724">
    <property type="entry name" value="POD-like_MBL-fold"/>
    <property type="match status" value="1"/>
</dbReference>
<dbReference type="Pfam" id="PF00753">
    <property type="entry name" value="Lactamase_B"/>
    <property type="match status" value="1"/>
</dbReference>
<proteinExistence type="predicted"/>
<evidence type="ECO:0000313" key="4">
    <source>
        <dbReference type="Proteomes" id="UP001595821"/>
    </source>
</evidence>
<dbReference type="InterPro" id="IPR051682">
    <property type="entry name" value="Mito_Persulfide_Diox"/>
</dbReference>
<dbReference type="Proteomes" id="UP001595821">
    <property type="component" value="Unassembled WGS sequence"/>
</dbReference>
<dbReference type="InterPro" id="IPR036866">
    <property type="entry name" value="RibonucZ/Hydroxyglut_hydro"/>
</dbReference>
<dbReference type="InterPro" id="IPR001279">
    <property type="entry name" value="Metallo-B-lactamas"/>
</dbReference>
<dbReference type="Gene3D" id="3.40.250.10">
    <property type="entry name" value="Rhodanese-like domain"/>
    <property type="match status" value="1"/>
</dbReference>
<dbReference type="EMBL" id="JBHSDJ010000029">
    <property type="protein sequence ID" value="MFC4247218.1"/>
    <property type="molecule type" value="Genomic_DNA"/>
</dbReference>
<feature type="domain" description="Rhodanese" evidence="2">
    <location>
        <begin position="21"/>
        <end position="113"/>
    </location>
</feature>
<evidence type="ECO:0000313" key="3">
    <source>
        <dbReference type="EMBL" id="MFC4247218.1"/>
    </source>
</evidence>
<organism evidence="3 4">
    <name type="scientific">Natribaculum luteum</name>
    <dbReference type="NCBI Taxonomy" id="1586232"/>
    <lineage>
        <taxon>Archaea</taxon>
        <taxon>Methanobacteriati</taxon>
        <taxon>Methanobacteriota</taxon>
        <taxon>Stenosarchaea group</taxon>
        <taxon>Halobacteria</taxon>
        <taxon>Halobacteriales</taxon>
        <taxon>Natrialbaceae</taxon>
        <taxon>Natribaculum</taxon>
    </lineage>
</organism>
<dbReference type="PROSITE" id="PS00380">
    <property type="entry name" value="RHODANESE_1"/>
    <property type="match status" value="1"/>
</dbReference>
<dbReference type="Pfam" id="PF00581">
    <property type="entry name" value="Rhodanese"/>
    <property type="match status" value="1"/>
</dbReference>
<accession>A0ABD5NZL1</accession>
<dbReference type="Gene3D" id="3.60.15.10">
    <property type="entry name" value="Ribonuclease Z/Hydroxyacylglutathione hydrolase-like"/>
    <property type="match status" value="1"/>
</dbReference>
<dbReference type="PANTHER" id="PTHR43084:SF1">
    <property type="entry name" value="PERSULFIDE DIOXYGENASE ETHE1, MITOCHONDRIAL"/>
    <property type="match status" value="1"/>
</dbReference>
<evidence type="ECO:0000256" key="1">
    <source>
        <dbReference type="ARBA" id="ARBA00022723"/>
    </source>
</evidence>
<dbReference type="SMART" id="SM00450">
    <property type="entry name" value="RHOD"/>
    <property type="match status" value="1"/>
</dbReference>
<keyword evidence="1" id="KW-0479">Metal-binding</keyword>
<sequence>MSGATIVGQISPEVLKGRLETDDDVPVVDVRGTESYEGWHIPGAVNLTYSKDRDEFESDPGERLPDDKQVVAVCAHGNTSRRAAQRLAEQGFDAVTLEDGMLGWSKVFDVVDIGLADDLVFKQVKRLSNGCLSYVLGHDGEAMIVDPVQYTDVYERNLQADERLFDDDDQVDLKYVAITHIHADHISAGSDLAEKYDAELVVGSAASERTDQPEGHGDPLYVEDGEILSLGDYDVEVMHTPGHTMESITFDVAGDALLTGDTQFVDSVGRPDLEHGDDGAPEHAEVLYDTIFNTILERSDDTFVFPAHWGSEEVEPGKPVSATIGEIKQTNDAVQLEEKDAFVEYILDRLGSKPANHDKIIAINEGKRELCDPEIELGPNKCAVE</sequence>
<dbReference type="InterPro" id="IPR001763">
    <property type="entry name" value="Rhodanese-like_dom"/>
</dbReference>
<dbReference type="GO" id="GO:0046872">
    <property type="term" value="F:metal ion binding"/>
    <property type="evidence" value="ECO:0007669"/>
    <property type="project" value="UniProtKB-KW"/>
</dbReference>
<dbReference type="InterPro" id="IPR036873">
    <property type="entry name" value="Rhodanese-like_dom_sf"/>
</dbReference>
<dbReference type="GeneID" id="71853863"/>
<protein>
    <submittedName>
        <fullName evidence="3">Rhodanese-like domain-containing protein</fullName>
    </submittedName>
</protein>
<dbReference type="SUPFAM" id="SSF56281">
    <property type="entry name" value="Metallo-hydrolase/oxidoreductase"/>
    <property type="match status" value="1"/>
</dbReference>
<dbReference type="AlphaFoldDB" id="A0ABD5NZL1"/>
<dbReference type="SUPFAM" id="SSF52821">
    <property type="entry name" value="Rhodanese/Cell cycle control phosphatase"/>
    <property type="match status" value="1"/>
</dbReference>